<dbReference type="Pfam" id="PF01558">
    <property type="entry name" value="POR"/>
    <property type="match status" value="1"/>
</dbReference>
<gene>
    <name evidence="4" type="ORF">CCC_00718</name>
</gene>
<dbReference type="PANTHER" id="PTHR43854:SF1">
    <property type="entry name" value="INDOLEPYRUVATE OXIDOREDUCTASE SUBUNIT IORB"/>
    <property type="match status" value="1"/>
</dbReference>
<evidence type="ECO:0000313" key="4">
    <source>
        <dbReference type="EMBL" id="KIL97657.1"/>
    </source>
</evidence>
<dbReference type="Pfam" id="PF20169">
    <property type="entry name" value="DUF6537"/>
    <property type="match status" value="1"/>
</dbReference>
<feature type="domain" description="Pyruvate/ketoisovalerate oxidoreductase catalytic" evidence="2">
    <location>
        <begin position="16"/>
        <end position="207"/>
    </location>
</feature>
<dbReference type="RefSeq" id="WP_009871170.1">
    <property type="nucleotide sequence ID" value="NZ_JXSL01000030.1"/>
</dbReference>
<dbReference type="InterPro" id="IPR046667">
    <property type="entry name" value="DUF6537"/>
</dbReference>
<keyword evidence="5" id="KW-1185">Reference proteome</keyword>
<dbReference type="SUPFAM" id="SSF53323">
    <property type="entry name" value="Pyruvate-ferredoxin oxidoreductase, PFOR, domain III"/>
    <property type="match status" value="1"/>
</dbReference>
<keyword evidence="1" id="KW-0560">Oxidoreductase</keyword>
<dbReference type="EMBL" id="JXSL01000030">
    <property type="protein sequence ID" value="KIL97657.1"/>
    <property type="molecule type" value="Genomic_DNA"/>
</dbReference>
<evidence type="ECO:0000256" key="1">
    <source>
        <dbReference type="ARBA" id="ARBA00023002"/>
    </source>
</evidence>
<reference evidence="4 5" key="1">
    <citation type="submission" date="2015-01" db="EMBL/GenBank/DDBJ databases">
        <title>Genome Sequence of Magnetospirillum magnetotacticum Strain MS-1.</title>
        <authorList>
            <person name="Marinov G.K."/>
            <person name="Smalley M.D."/>
            <person name="DeSalvo G."/>
        </authorList>
    </citation>
    <scope>NUCLEOTIDE SEQUENCE [LARGE SCALE GENOMIC DNA]</scope>
    <source>
        <strain evidence="4 5">MS-1</strain>
    </source>
</reference>
<evidence type="ECO:0000313" key="5">
    <source>
        <dbReference type="Proteomes" id="UP000031971"/>
    </source>
</evidence>
<accession>A0A0C2U852</accession>
<evidence type="ECO:0000259" key="3">
    <source>
        <dbReference type="Pfam" id="PF20169"/>
    </source>
</evidence>
<dbReference type="InterPro" id="IPR019752">
    <property type="entry name" value="Pyrv/ketoisovalerate_OxRed_cat"/>
</dbReference>
<feature type="domain" description="DUF6537" evidence="3">
    <location>
        <begin position="248"/>
        <end position="454"/>
    </location>
</feature>
<name>A0A0C2U852_PARME</name>
<dbReference type="AlphaFoldDB" id="A0A0C2U852"/>
<dbReference type="GO" id="GO:0016903">
    <property type="term" value="F:oxidoreductase activity, acting on the aldehyde or oxo group of donors"/>
    <property type="evidence" value="ECO:0007669"/>
    <property type="project" value="InterPro"/>
</dbReference>
<keyword evidence="4" id="KW-0670">Pyruvate</keyword>
<dbReference type="Proteomes" id="UP000031971">
    <property type="component" value="Unassembled WGS sequence"/>
</dbReference>
<dbReference type="PANTHER" id="PTHR43854">
    <property type="entry name" value="INDOLEPYRUVATE OXIDOREDUCTASE SUBUNIT IORB"/>
    <property type="match status" value="1"/>
</dbReference>
<dbReference type="InterPro" id="IPR052198">
    <property type="entry name" value="IorB_Oxidoreductase"/>
</dbReference>
<organism evidence="4 5">
    <name type="scientific">Paramagnetospirillum magnetotacticum MS-1</name>
    <dbReference type="NCBI Taxonomy" id="272627"/>
    <lineage>
        <taxon>Bacteria</taxon>
        <taxon>Pseudomonadati</taxon>
        <taxon>Pseudomonadota</taxon>
        <taxon>Alphaproteobacteria</taxon>
        <taxon>Rhodospirillales</taxon>
        <taxon>Magnetospirillaceae</taxon>
        <taxon>Paramagnetospirillum</taxon>
    </lineage>
</organism>
<proteinExistence type="predicted"/>
<dbReference type="NCBIfam" id="NF006179">
    <property type="entry name" value="PRK08312.1"/>
    <property type="match status" value="1"/>
</dbReference>
<evidence type="ECO:0000259" key="2">
    <source>
        <dbReference type="Pfam" id="PF01558"/>
    </source>
</evidence>
<dbReference type="STRING" id="272627.CCC_00718"/>
<dbReference type="OrthoDB" id="1490270at2"/>
<sequence>MSPVSRPICIVVAAMGGEGGGVLTDWIVEAAHASGLAVQSTSVPGVAQRTGATTYYVEIFPTPLAELGEARPILALSPSLGEVDLIVATELMEAARSVARGWADPTRTHLIASSHRVHAVAEKMEMGDGRYDLDHLKSAIMAGSRDQLLFDMEQAARQAGCIVNAVLLGAVAGSGVLPISPEVFEAQIVASAKMVESNLRGFRLGFQAARGEIPAEEAGSHKRPHAQVAGAELVAARLGFLPDEARVLAEEGVKRLAAYQDARYAGLYVERLRTLSAASTDPALLARMARHLAVRMSFEDVIHVARLKTDPARMQRIRDEISARPGQPVVVKDFLKPGLEEVCALLPGFLARRILDAAHQGGWAGKAAWGRQINANGIFGFATLRLLAAMKPWRRHSYRFAQEQAGIEDWLAAVSDAARRSPALGLEVAECARLIKGYGETWVRGTANFLRIRAQVIAPAANGLWPLDFALDAIANARAAALADPEGKGLERTLMAIAEKAAA</sequence>
<protein>
    <submittedName>
        <fullName evidence="4">Indolepyruvate oxidoreductase subunit IorB II</fullName>
    </submittedName>
</protein>
<comment type="caution">
    <text evidence="4">The sequence shown here is derived from an EMBL/GenBank/DDBJ whole genome shotgun (WGS) entry which is preliminary data.</text>
</comment>
<dbReference type="InterPro" id="IPR002869">
    <property type="entry name" value="Pyrv_flavodox_OxRed_cen"/>
</dbReference>
<dbReference type="Gene3D" id="3.40.920.10">
    <property type="entry name" value="Pyruvate-ferredoxin oxidoreductase, PFOR, domain III"/>
    <property type="match status" value="1"/>
</dbReference>